<dbReference type="Proteomes" id="UP001156921">
    <property type="component" value="Unassembled WGS sequence"/>
</dbReference>
<accession>A0ABQ6BL74</accession>
<dbReference type="RefSeq" id="WP_284223600.1">
    <property type="nucleotide sequence ID" value="NZ_BSOY01000097.1"/>
</dbReference>
<evidence type="ECO:0000313" key="2">
    <source>
        <dbReference type="EMBL" id="GLS02713.1"/>
    </source>
</evidence>
<keyword evidence="3" id="KW-1185">Reference proteome</keyword>
<gene>
    <name evidence="2" type="ORF">GCM10007859_27440</name>
</gene>
<evidence type="ECO:0000256" key="1">
    <source>
        <dbReference type="SAM" id="SignalP"/>
    </source>
</evidence>
<dbReference type="EMBL" id="BSOY01000097">
    <property type="protein sequence ID" value="GLS02713.1"/>
    <property type="molecule type" value="Genomic_DNA"/>
</dbReference>
<comment type="caution">
    <text evidence="2">The sequence shown here is derived from an EMBL/GenBank/DDBJ whole genome shotgun (WGS) entry which is preliminary data.</text>
</comment>
<evidence type="ECO:0008006" key="4">
    <source>
        <dbReference type="Google" id="ProtNLM"/>
    </source>
</evidence>
<proteinExistence type="predicted"/>
<feature type="chain" id="PRO_5047519915" description="PA-phosphatase" evidence="1">
    <location>
        <begin position="20"/>
        <end position="270"/>
    </location>
</feature>
<evidence type="ECO:0000313" key="3">
    <source>
        <dbReference type="Proteomes" id="UP001156921"/>
    </source>
</evidence>
<organism evidence="2 3">
    <name type="scientific">Brevundimonas denitrificans</name>
    <dbReference type="NCBI Taxonomy" id="1443434"/>
    <lineage>
        <taxon>Bacteria</taxon>
        <taxon>Pseudomonadati</taxon>
        <taxon>Pseudomonadota</taxon>
        <taxon>Alphaproteobacteria</taxon>
        <taxon>Caulobacterales</taxon>
        <taxon>Caulobacteraceae</taxon>
        <taxon>Brevundimonas</taxon>
    </lineage>
</organism>
<dbReference type="Gene3D" id="1.20.144.10">
    <property type="entry name" value="Phosphatidic acid phosphatase type 2/haloperoxidase"/>
    <property type="match status" value="1"/>
</dbReference>
<protein>
    <recommendedName>
        <fullName evidence="4">PA-phosphatase</fullName>
    </recommendedName>
</protein>
<feature type="signal peptide" evidence="1">
    <location>
        <begin position="1"/>
        <end position="19"/>
    </location>
</feature>
<dbReference type="PRINTS" id="PR00483">
    <property type="entry name" value="BACPHPHTASE"/>
</dbReference>
<dbReference type="SUPFAM" id="SSF48317">
    <property type="entry name" value="Acid phosphatase/Vanadium-dependent haloperoxidase"/>
    <property type="match status" value="1"/>
</dbReference>
<dbReference type="InterPro" id="IPR001011">
    <property type="entry name" value="Acid_Pase_classA_bac"/>
</dbReference>
<dbReference type="InterPro" id="IPR036938">
    <property type="entry name" value="PAP2/HPO_sf"/>
</dbReference>
<sequence>MKPAAALAACLLMGGCAAAGGPSALIPPPSGYLSAQEVGRMAALSIPAMSSPGANDLALAHAVSPGTDRWWLATAHAELRAPEAAQHFDCLLETRLNQHPRPALTRIMSRLLADADALVQAMVPLTPVPAPKRPVALIEGLEPCQRLTPEARSASAWPAGGAVVAAAYGELFAELAPDRAEGARRMGREIAWSRAVCRVNRASDVEAGIGEGARLFARASAQPEFQAELEAARAEVAAARVEGLTQPSCAAERRALRQWSAPAATTPAAG</sequence>
<keyword evidence="1" id="KW-0732">Signal</keyword>
<reference evidence="3" key="1">
    <citation type="journal article" date="2019" name="Int. J. Syst. Evol. Microbiol.">
        <title>The Global Catalogue of Microorganisms (GCM) 10K type strain sequencing project: providing services to taxonomists for standard genome sequencing and annotation.</title>
        <authorList>
            <consortium name="The Broad Institute Genomics Platform"/>
            <consortium name="The Broad Institute Genome Sequencing Center for Infectious Disease"/>
            <person name="Wu L."/>
            <person name="Ma J."/>
        </authorList>
    </citation>
    <scope>NUCLEOTIDE SEQUENCE [LARGE SCALE GENOMIC DNA]</scope>
    <source>
        <strain evidence="3">NBRC 110107</strain>
    </source>
</reference>
<dbReference type="PROSITE" id="PS51257">
    <property type="entry name" value="PROKAR_LIPOPROTEIN"/>
    <property type="match status" value="1"/>
</dbReference>
<name>A0ABQ6BL74_9CAUL</name>